<evidence type="ECO:0000256" key="1">
    <source>
        <dbReference type="SAM" id="Phobius"/>
    </source>
</evidence>
<organism evidence="2">
    <name type="scientific">Anguilla anguilla</name>
    <name type="common">European freshwater eel</name>
    <name type="synonym">Muraena anguilla</name>
    <dbReference type="NCBI Taxonomy" id="7936"/>
    <lineage>
        <taxon>Eukaryota</taxon>
        <taxon>Metazoa</taxon>
        <taxon>Chordata</taxon>
        <taxon>Craniata</taxon>
        <taxon>Vertebrata</taxon>
        <taxon>Euteleostomi</taxon>
        <taxon>Actinopterygii</taxon>
        <taxon>Neopterygii</taxon>
        <taxon>Teleostei</taxon>
        <taxon>Anguilliformes</taxon>
        <taxon>Anguillidae</taxon>
        <taxon>Anguilla</taxon>
    </lineage>
</organism>
<keyword evidence="1" id="KW-0472">Membrane</keyword>
<name>A0A0E9P786_ANGAN</name>
<evidence type="ECO:0000313" key="2">
    <source>
        <dbReference type="EMBL" id="JAH00496.1"/>
    </source>
</evidence>
<protein>
    <submittedName>
        <fullName evidence="2">Uncharacterized protein</fullName>
    </submittedName>
</protein>
<accession>A0A0E9P786</accession>
<dbReference type="AlphaFoldDB" id="A0A0E9P786"/>
<reference evidence="2" key="2">
    <citation type="journal article" date="2015" name="Fish Shellfish Immunol.">
        <title>Early steps in the European eel (Anguilla anguilla)-Vibrio vulnificus interaction in the gills: Role of the RtxA13 toxin.</title>
        <authorList>
            <person name="Callol A."/>
            <person name="Pajuelo D."/>
            <person name="Ebbesson L."/>
            <person name="Teles M."/>
            <person name="MacKenzie S."/>
            <person name="Amaro C."/>
        </authorList>
    </citation>
    <scope>NUCLEOTIDE SEQUENCE</scope>
</reference>
<feature type="transmembrane region" description="Helical" evidence="1">
    <location>
        <begin position="16"/>
        <end position="36"/>
    </location>
</feature>
<keyword evidence="1" id="KW-1133">Transmembrane helix</keyword>
<keyword evidence="1" id="KW-0812">Transmembrane</keyword>
<sequence length="38" mass="4357">MNICRKIGDCRKENSFILLHLFYCIVGPLSCLSIEITI</sequence>
<reference evidence="2" key="1">
    <citation type="submission" date="2014-11" db="EMBL/GenBank/DDBJ databases">
        <authorList>
            <person name="Amaro Gonzalez C."/>
        </authorList>
    </citation>
    <scope>NUCLEOTIDE SEQUENCE</scope>
</reference>
<dbReference type="EMBL" id="GBXM01108081">
    <property type="protein sequence ID" value="JAH00496.1"/>
    <property type="molecule type" value="Transcribed_RNA"/>
</dbReference>
<proteinExistence type="predicted"/>